<dbReference type="InterPro" id="IPR013096">
    <property type="entry name" value="Cupin_2"/>
</dbReference>
<dbReference type="PANTHER" id="PTHR36440">
    <property type="entry name" value="PUTATIVE (AFU_ORTHOLOGUE AFUA_8G07350)-RELATED"/>
    <property type="match status" value="1"/>
</dbReference>
<name>A0ABQ2EWG2_9DEIO</name>
<evidence type="ECO:0000313" key="3">
    <source>
        <dbReference type="Proteomes" id="UP000647587"/>
    </source>
</evidence>
<gene>
    <name evidence="2" type="ORF">GCM10008955_23730</name>
</gene>
<dbReference type="RefSeq" id="WP_189008721.1">
    <property type="nucleotide sequence ID" value="NZ_BMPP01000009.1"/>
</dbReference>
<evidence type="ECO:0000313" key="2">
    <source>
        <dbReference type="EMBL" id="GGK29181.1"/>
    </source>
</evidence>
<dbReference type="InterPro" id="IPR053146">
    <property type="entry name" value="QDO-like"/>
</dbReference>
<dbReference type="Pfam" id="PF07883">
    <property type="entry name" value="Cupin_2"/>
    <property type="match status" value="1"/>
</dbReference>
<dbReference type="EMBL" id="BMPP01000009">
    <property type="protein sequence ID" value="GGK29181.1"/>
    <property type="molecule type" value="Genomic_DNA"/>
</dbReference>
<proteinExistence type="predicted"/>
<dbReference type="Gene3D" id="2.60.120.10">
    <property type="entry name" value="Jelly Rolls"/>
    <property type="match status" value="1"/>
</dbReference>
<protein>
    <recommendedName>
        <fullName evidence="1">Cupin type-2 domain-containing protein</fullName>
    </recommendedName>
</protein>
<reference evidence="3" key="1">
    <citation type="journal article" date="2019" name="Int. J. Syst. Evol. Microbiol.">
        <title>The Global Catalogue of Microorganisms (GCM) 10K type strain sequencing project: providing services to taxonomists for standard genome sequencing and annotation.</title>
        <authorList>
            <consortium name="The Broad Institute Genomics Platform"/>
            <consortium name="The Broad Institute Genome Sequencing Center for Infectious Disease"/>
            <person name="Wu L."/>
            <person name="Ma J."/>
        </authorList>
    </citation>
    <scope>NUCLEOTIDE SEQUENCE [LARGE SCALE GENOMIC DNA]</scope>
    <source>
        <strain evidence="3">JCM 30331</strain>
    </source>
</reference>
<dbReference type="SUPFAM" id="SSF51182">
    <property type="entry name" value="RmlC-like cupins"/>
    <property type="match status" value="1"/>
</dbReference>
<dbReference type="Proteomes" id="UP000647587">
    <property type="component" value="Unassembled WGS sequence"/>
</dbReference>
<feature type="domain" description="Cupin type-2" evidence="1">
    <location>
        <begin position="40"/>
        <end position="108"/>
    </location>
</feature>
<sequence length="149" mass="16067">MSDVILHPPEGGESFMAAGTLILIKLRSEATGGRYSVTEYHLPPDFSGPPPHVHSVFEHAWQVLEGSIQVQVGAVVQQLPAGSFVFVPARTPHTFSNPGSQPARLLAVDSPGGLEEYYTELARAFPPGTPLDRSVVAEIQKRFDTHPAT</sequence>
<organism evidence="2 3">
    <name type="scientific">Deinococcus malanensis</name>
    <dbReference type="NCBI Taxonomy" id="1706855"/>
    <lineage>
        <taxon>Bacteria</taxon>
        <taxon>Thermotogati</taxon>
        <taxon>Deinococcota</taxon>
        <taxon>Deinococci</taxon>
        <taxon>Deinococcales</taxon>
        <taxon>Deinococcaceae</taxon>
        <taxon>Deinococcus</taxon>
    </lineage>
</organism>
<keyword evidence="3" id="KW-1185">Reference proteome</keyword>
<dbReference type="PANTHER" id="PTHR36440:SF1">
    <property type="entry name" value="PUTATIVE (AFU_ORTHOLOGUE AFUA_8G07350)-RELATED"/>
    <property type="match status" value="1"/>
</dbReference>
<accession>A0ABQ2EWG2</accession>
<dbReference type="InterPro" id="IPR011051">
    <property type="entry name" value="RmlC_Cupin_sf"/>
</dbReference>
<evidence type="ECO:0000259" key="1">
    <source>
        <dbReference type="Pfam" id="PF07883"/>
    </source>
</evidence>
<dbReference type="InterPro" id="IPR014710">
    <property type="entry name" value="RmlC-like_jellyroll"/>
</dbReference>
<comment type="caution">
    <text evidence="2">The sequence shown here is derived from an EMBL/GenBank/DDBJ whole genome shotgun (WGS) entry which is preliminary data.</text>
</comment>